<comment type="similarity">
    <text evidence="1">Belongs to the GrpE family.</text>
</comment>
<feature type="compositionally biased region" description="Basic and acidic residues" evidence="3">
    <location>
        <begin position="168"/>
        <end position="184"/>
    </location>
</feature>
<dbReference type="GO" id="GO:0042803">
    <property type="term" value="F:protein homodimerization activity"/>
    <property type="evidence" value="ECO:0007669"/>
    <property type="project" value="InterPro"/>
</dbReference>
<protein>
    <recommendedName>
        <fullName evidence="7">GrpE protein homolog</fullName>
    </recommendedName>
</protein>
<comment type="caution">
    <text evidence="5">The sequence shown here is derived from an EMBL/GenBank/DDBJ whole genome shotgun (WGS) entry which is preliminary data.</text>
</comment>
<keyword evidence="4" id="KW-0732">Signal</keyword>
<dbReference type="PANTHER" id="PTHR21237">
    <property type="entry name" value="GRPE PROTEIN"/>
    <property type="match status" value="1"/>
</dbReference>
<reference evidence="6" key="1">
    <citation type="journal article" date="2023" name="Commun. Biol.">
        <title>Genome analysis of Parmales, the sister group of diatoms, reveals the evolutionary specialization of diatoms from phago-mixotrophs to photoautotrophs.</title>
        <authorList>
            <person name="Ban H."/>
            <person name="Sato S."/>
            <person name="Yoshikawa S."/>
            <person name="Yamada K."/>
            <person name="Nakamura Y."/>
            <person name="Ichinomiya M."/>
            <person name="Sato N."/>
            <person name="Blanc-Mathieu R."/>
            <person name="Endo H."/>
            <person name="Kuwata A."/>
            <person name="Ogata H."/>
        </authorList>
    </citation>
    <scope>NUCLEOTIDE SEQUENCE [LARGE SCALE GENOMIC DNA]</scope>
</reference>
<keyword evidence="2" id="KW-0143">Chaperone</keyword>
<evidence type="ECO:0000313" key="6">
    <source>
        <dbReference type="Proteomes" id="UP001165065"/>
    </source>
</evidence>
<dbReference type="GO" id="GO:0051087">
    <property type="term" value="F:protein-folding chaperone binding"/>
    <property type="evidence" value="ECO:0007669"/>
    <property type="project" value="InterPro"/>
</dbReference>
<feature type="compositionally biased region" description="Acidic residues" evidence="3">
    <location>
        <begin position="387"/>
        <end position="421"/>
    </location>
</feature>
<dbReference type="EMBL" id="BRYA01000252">
    <property type="protein sequence ID" value="GMI45533.1"/>
    <property type="molecule type" value="Genomic_DNA"/>
</dbReference>
<dbReference type="SUPFAM" id="SSF58014">
    <property type="entry name" value="Coiled-coil domain of nucleotide exchange factor GrpE"/>
    <property type="match status" value="1"/>
</dbReference>
<dbReference type="AlphaFoldDB" id="A0A9W7GJS6"/>
<dbReference type="Pfam" id="PF01025">
    <property type="entry name" value="GrpE"/>
    <property type="match status" value="1"/>
</dbReference>
<evidence type="ECO:0000256" key="3">
    <source>
        <dbReference type="SAM" id="MobiDB-lite"/>
    </source>
</evidence>
<dbReference type="GO" id="GO:0006457">
    <property type="term" value="P:protein folding"/>
    <property type="evidence" value="ECO:0007669"/>
    <property type="project" value="InterPro"/>
</dbReference>
<dbReference type="InterPro" id="IPR013805">
    <property type="entry name" value="GrpE_CC"/>
</dbReference>
<evidence type="ECO:0000256" key="2">
    <source>
        <dbReference type="ARBA" id="ARBA00023186"/>
    </source>
</evidence>
<evidence type="ECO:0008006" key="7">
    <source>
        <dbReference type="Google" id="ProtNLM"/>
    </source>
</evidence>
<dbReference type="InterPro" id="IPR000740">
    <property type="entry name" value="GrpE"/>
</dbReference>
<feature type="compositionally biased region" description="Acidic residues" evidence="3">
    <location>
        <begin position="150"/>
        <end position="167"/>
    </location>
</feature>
<evidence type="ECO:0000256" key="4">
    <source>
        <dbReference type="SAM" id="SignalP"/>
    </source>
</evidence>
<dbReference type="PANTHER" id="PTHR21237:SF40">
    <property type="entry name" value="CELL CYCLE AND APOPTOSIS REGULATOR PROTEIN 2"/>
    <property type="match status" value="1"/>
</dbReference>
<gene>
    <name evidence="5" type="ORF">TrCOL_g7764</name>
</gene>
<sequence length="428" mass="46377">MMTPIIYLFAILSTFQTSTSWIIPSNAPPTHHLHTWHPNKSKQSAFQSSPTSPSQHKLHFKLHFKPIPTPLIAYTSTSTDTQTNRLFGDVNTLPRKEIRESSINNLFTLQAKAKGKGASKKGNSRGGAVDEEKEIGEEGNDVVGVKNVEGEEEEIKEEEEVEGENVEDDGKNEHDGEEEIKAKDGEEESEESSAEEEVPEEPEDPEIVALKETIASLTSSLTSSQLKASSIRSKASGFSKDSYVRLAAEVDNFKKTRTSSSKNSESLYIANTLSKILPFYDAIVETTDRGIENTSGDASNVAKGYGSLGGALMSAMKSLGMSEYHAVVGEAYSTLKHSSVGDREVYEGGEDVGEGQVVREVRCGWEVKGNTVRKAEVVLCKGGEEGVGGEEEMEGAEEVEGVEEEVEGVGEEGEEGGEEEEKVGGEEE</sequence>
<feature type="chain" id="PRO_5040861995" description="GrpE protein homolog" evidence="4">
    <location>
        <begin position="21"/>
        <end position="428"/>
    </location>
</feature>
<dbReference type="Gene3D" id="3.90.20.20">
    <property type="match status" value="1"/>
</dbReference>
<dbReference type="Proteomes" id="UP001165065">
    <property type="component" value="Unassembled WGS sequence"/>
</dbReference>
<feature type="compositionally biased region" description="Acidic residues" evidence="3">
    <location>
        <begin position="129"/>
        <end position="140"/>
    </location>
</feature>
<evidence type="ECO:0000313" key="5">
    <source>
        <dbReference type="EMBL" id="GMI45533.1"/>
    </source>
</evidence>
<proteinExistence type="inferred from homology"/>
<feature type="region of interest" description="Disordered" evidence="3">
    <location>
        <begin position="385"/>
        <end position="428"/>
    </location>
</feature>
<feature type="signal peptide" evidence="4">
    <location>
        <begin position="1"/>
        <end position="20"/>
    </location>
</feature>
<feature type="compositionally biased region" description="Acidic residues" evidence="3">
    <location>
        <begin position="185"/>
        <end position="205"/>
    </location>
</feature>
<feature type="compositionally biased region" description="Basic residues" evidence="3">
    <location>
        <begin position="113"/>
        <end position="123"/>
    </location>
</feature>
<evidence type="ECO:0000256" key="1">
    <source>
        <dbReference type="ARBA" id="ARBA00009054"/>
    </source>
</evidence>
<name>A0A9W7GJS6_9STRA</name>
<accession>A0A9W7GJS6</accession>
<dbReference type="GO" id="GO:0051082">
    <property type="term" value="F:unfolded protein binding"/>
    <property type="evidence" value="ECO:0007669"/>
    <property type="project" value="TreeGrafter"/>
</dbReference>
<organism evidence="5 6">
    <name type="scientific">Triparma columacea</name>
    <dbReference type="NCBI Taxonomy" id="722753"/>
    <lineage>
        <taxon>Eukaryota</taxon>
        <taxon>Sar</taxon>
        <taxon>Stramenopiles</taxon>
        <taxon>Ochrophyta</taxon>
        <taxon>Bolidophyceae</taxon>
        <taxon>Parmales</taxon>
        <taxon>Triparmaceae</taxon>
        <taxon>Triparma</taxon>
    </lineage>
</organism>
<dbReference type="GO" id="GO:0000774">
    <property type="term" value="F:adenyl-nucleotide exchange factor activity"/>
    <property type="evidence" value="ECO:0007669"/>
    <property type="project" value="InterPro"/>
</dbReference>
<dbReference type="OrthoDB" id="201245at2759"/>
<feature type="region of interest" description="Disordered" evidence="3">
    <location>
        <begin position="112"/>
        <end position="205"/>
    </location>
</feature>
<keyword evidence="6" id="KW-1185">Reference proteome</keyword>